<comment type="caution">
    <text evidence="1">The sequence shown here is derived from an EMBL/GenBank/DDBJ whole genome shotgun (WGS) entry which is preliminary data.</text>
</comment>
<reference evidence="1" key="1">
    <citation type="journal article" date="2015" name="Nature">
        <title>Complex archaea that bridge the gap between prokaryotes and eukaryotes.</title>
        <authorList>
            <person name="Spang A."/>
            <person name="Saw J.H."/>
            <person name="Jorgensen S.L."/>
            <person name="Zaremba-Niedzwiedzka K."/>
            <person name="Martijn J."/>
            <person name="Lind A.E."/>
            <person name="van Eijk R."/>
            <person name="Schleper C."/>
            <person name="Guy L."/>
            <person name="Ettema T.J."/>
        </authorList>
    </citation>
    <scope>NUCLEOTIDE SEQUENCE</scope>
</reference>
<gene>
    <name evidence="1" type="ORF">LCGC14_1860420</name>
</gene>
<dbReference type="EMBL" id="LAZR01018819">
    <property type="protein sequence ID" value="KKL94862.1"/>
    <property type="molecule type" value="Genomic_DNA"/>
</dbReference>
<organism evidence="1">
    <name type="scientific">marine sediment metagenome</name>
    <dbReference type="NCBI Taxonomy" id="412755"/>
    <lineage>
        <taxon>unclassified sequences</taxon>
        <taxon>metagenomes</taxon>
        <taxon>ecological metagenomes</taxon>
    </lineage>
</organism>
<protein>
    <submittedName>
        <fullName evidence="1">Uncharacterized protein</fullName>
    </submittedName>
</protein>
<dbReference type="AlphaFoldDB" id="A0A0F9J6R9"/>
<sequence length="520" mass="58443">MNPRTKNLMELTLAGVIAMAGTTTSGSATAAVSAWVCPAQYKPSPVAEDVIGYKGARASLRRSNATCRGGTIRLFGARAEDLGFQVIFERTGDEPAAGLELKVSGFSGGLRPEVNLYLVAYTMSKGAKRKGRLIEIPWSPDACVPFETAGVRPFSIPVNVKGLPTPGKQVTQAVWVDIYVPRKAKPGSYTATVTASQAGRTVASFPLELTVWPFEIPVERSIEGEFNAYRCAFANHWKLDPTTDAYIALEHKFLRACDDHRTLMNIMPYHGQQGFAYRGRAPILAGAGKTLHVKDWTVYDKRFGPVFTGRIFRDGRPAAAMYLPFNLEWPEPLRNWHPKTREKRWHSLWVENFSDYPRPDYNWKKHSPAEREAYESAFANVLREWIAHARKRGWTRTEFQVYFNQKPQKKTAGSDLGPNRATHRYDEWAVKDDMLALKYYLDLTRRATAGVKDVDVVFRVDISRFIGGPGMGKYGRPQDQFDKLGGPKLLGAVDCWYVGMHSYRLEACQQACRELSEQGK</sequence>
<evidence type="ECO:0000313" key="1">
    <source>
        <dbReference type="EMBL" id="KKL94862.1"/>
    </source>
</evidence>
<name>A0A0F9J6R9_9ZZZZ</name>
<accession>A0A0F9J6R9</accession>
<proteinExistence type="predicted"/>
<feature type="non-terminal residue" evidence="1">
    <location>
        <position position="520"/>
    </location>
</feature>